<accession>A0ABQ9YDT4</accession>
<dbReference type="Proteomes" id="UP001281761">
    <property type="component" value="Unassembled WGS sequence"/>
</dbReference>
<name>A0ABQ9YDT4_9EUKA</name>
<evidence type="ECO:0000256" key="1">
    <source>
        <dbReference type="SAM" id="MobiDB-lite"/>
    </source>
</evidence>
<keyword evidence="3" id="KW-1185">Reference proteome</keyword>
<gene>
    <name evidence="2" type="ORF">BLNAU_2992</name>
</gene>
<sequence length="934" mass="106068">MIIPLFSLSMHVEHGGTGSSTLIETIFPEEEQCPAKLTSALIKLVCHPYDKLSAAALSFVDVGISKSSPKFTLAMATTELLPQLFDSLKPHEIPINGTTIEFHRKITSIVNKFLRFSSWNRLSNLEFRLRFNSTKEEVSKLIDPIIHLSCAYLRHLLAPPVCRSDNHYGFSLLTKMTAFVLNIRYHHYDMLHSEHRQFLQEARKIMMEEFASSLGLATKRETLHELLFGEWGKTDEICWTETFENIVDRLSEGRSFSDLGLEALKWFLSNQPRKVRLVFTHNEIFSIEEDGRIVSSMERPTKSLCAILTPARLEHAAVFLAHFYSFTTHLNSAALFRDIKSGWFSDIFAALTPSKLPFTNEYISLHTSLIYTMKGYLVELQKYAESNKCDQFRSELNVTCHSFVDHTRDYLVYLSLHPFALIARYGANTILDFFTDFFGPDFENSVTKPIRDEMRKEMDAAALSSPSPPFILTSDIVCRLTDDEIMNVVDRIVALLESDSPIDDDAILRICAFDTNQLKCVYLPELFRKAGRSTEQYFHALNSLLSLPFDYYTLCPIKCLLTPKPKTLQPEFDEWDDVDLLTVGVVMPTSRGPTLIQLCLVTAPRFCCGNLASTVALCDSKFRKTRHSVFLELSRLCEQRVIAQCLSRLGFFSRIVCGLLDDSVFNEYKSVLGIFLGQTRKTENEGTDRKAHQRTVHHCLEEGWQDVLDFLLVRKNDTPLAIHRIKHAKEMIQFLGANCQFQAAFPPIPSSLCLSSPLPPSLPPPLLPLLPSLLLLPTPFPISLLLSDFPLLPISLPSFLGSVESLSQLDRVVLVPPSSLLHSPCSLHGHSLRHPKMARRRVTVFAESIPESRFPFRTPPNSNSPRLPQSHTPQLQIGTSQQPFHNWPSHTLSTEAPERSFDELGWENWEMEEMTEQEEQTQDSGAHHDKFGVV</sequence>
<comment type="caution">
    <text evidence="2">The sequence shown here is derived from an EMBL/GenBank/DDBJ whole genome shotgun (WGS) entry which is preliminary data.</text>
</comment>
<evidence type="ECO:0000313" key="3">
    <source>
        <dbReference type="Proteomes" id="UP001281761"/>
    </source>
</evidence>
<organism evidence="2 3">
    <name type="scientific">Blattamonas nauphoetae</name>
    <dbReference type="NCBI Taxonomy" id="2049346"/>
    <lineage>
        <taxon>Eukaryota</taxon>
        <taxon>Metamonada</taxon>
        <taxon>Preaxostyla</taxon>
        <taxon>Oxymonadida</taxon>
        <taxon>Blattamonas</taxon>
    </lineage>
</organism>
<proteinExistence type="predicted"/>
<evidence type="ECO:0000313" key="2">
    <source>
        <dbReference type="EMBL" id="KAK2961936.1"/>
    </source>
</evidence>
<dbReference type="EMBL" id="JARBJD010000013">
    <property type="protein sequence ID" value="KAK2961936.1"/>
    <property type="molecule type" value="Genomic_DNA"/>
</dbReference>
<reference evidence="2 3" key="1">
    <citation type="journal article" date="2022" name="bioRxiv">
        <title>Genomics of Preaxostyla Flagellates Illuminates Evolutionary Transitions and the Path Towards Mitochondrial Loss.</title>
        <authorList>
            <person name="Novak L.V.F."/>
            <person name="Treitli S.C."/>
            <person name="Pyrih J."/>
            <person name="Halakuc P."/>
            <person name="Pipaliya S.V."/>
            <person name="Vacek V."/>
            <person name="Brzon O."/>
            <person name="Soukal P."/>
            <person name="Eme L."/>
            <person name="Dacks J.B."/>
            <person name="Karnkowska A."/>
            <person name="Elias M."/>
            <person name="Hampl V."/>
        </authorList>
    </citation>
    <scope>NUCLEOTIDE SEQUENCE [LARGE SCALE GENOMIC DNA]</scope>
    <source>
        <strain evidence="2">NAU3</strain>
        <tissue evidence="2">Gut</tissue>
    </source>
</reference>
<feature type="compositionally biased region" description="Basic and acidic residues" evidence="1">
    <location>
        <begin position="925"/>
        <end position="934"/>
    </location>
</feature>
<protein>
    <submittedName>
        <fullName evidence="2">Uncharacterized protein</fullName>
    </submittedName>
</protein>
<feature type="region of interest" description="Disordered" evidence="1">
    <location>
        <begin position="853"/>
        <end position="934"/>
    </location>
</feature>
<feature type="compositionally biased region" description="Acidic residues" evidence="1">
    <location>
        <begin position="909"/>
        <end position="921"/>
    </location>
</feature>
<feature type="compositionally biased region" description="Polar residues" evidence="1">
    <location>
        <begin position="859"/>
        <end position="894"/>
    </location>
</feature>